<dbReference type="EMBL" id="BONZ01000020">
    <property type="protein sequence ID" value="GIH13968.1"/>
    <property type="molecule type" value="Genomic_DNA"/>
</dbReference>
<dbReference type="PANTHER" id="PTHR48090">
    <property type="entry name" value="UNDECAPRENYL-PHOSPHATE 4-DEOXY-4-FORMAMIDO-L-ARABINOSE TRANSFERASE-RELATED"/>
    <property type="match status" value="1"/>
</dbReference>
<accession>A0A8J3QMX8</accession>
<dbReference type="Pfam" id="PF00535">
    <property type="entry name" value="Glycos_transf_2"/>
    <property type="match status" value="1"/>
</dbReference>
<keyword evidence="2" id="KW-0472">Membrane</keyword>
<comment type="caution">
    <text evidence="4">The sequence shown here is derived from an EMBL/GenBank/DDBJ whole genome shotgun (WGS) entry which is preliminary data.</text>
</comment>
<organism evidence="4 5">
    <name type="scientific">Rugosimonospora africana</name>
    <dbReference type="NCBI Taxonomy" id="556532"/>
    <lineage>
        <taxon>Bacteria</taxon>
        <taxon>Bacillati</taxon>
        <taxon>Actinomycetota</taxon>
        <taxon>Actinomycetes</taxon>
        <taxon>Micromonosporales</taxon>
        <taxon>Micromonosporaceae</taxon>
        <taxon>Rugosimonospora</taxon>
    </lineage>
</organism>
<dbReference type="CDD" id="cd04179">
    <property type="entry name" value="DPM_DPG-synthase_like"/>
    <property type="match status" value="1"/>
</dbReference>
<evidence type="ECO:0000256" key="1">
    <source>
        <dbReference type="ARBA" id="ARBA00006739"/>
    </source>
</evidence>
<proteinExistence type="inferred from homology"/>
<dbReference type="InterPro" id="IPR050256">
    <property type="entry name" value="Glycosyltransferase_2"/>
</dbReference>
<dbReference type="Gene3D" id="3.90.550.10">
    <property type="entry name" value="Spore Coat Polysaccharide Biosynthesis Protein SpsA, Chain A"/>
    <property type="match status" value="1"/>
</dbReference>
<keyword evidence="2" id="KW-1133">Transmembrane helix</keyword>
<name>A0A8J3QMX8_9ACTN</name>
<dbReference type="InterPro" id="IPR029044">
    <property type="entry name" value="Nucleotide-diphossugar_trans"/>
</dbReference>
<dbReference type="AlphaFoldDB" id="A0A8J3QMX8"/>
<feature type="transmembrane region" description="Helical" evidence="2">
    <location>
        <begin position="282"/>
        <end position="303"/>
    </location>
</feature>
<evidence type="ECO:0000313" key="4">
    <source>
        <dbReference type="EMBL" id="GIH13968.1"/>
    </source>
</evidence>
<gene>
    <name evidence="4" type="ORF">Raf01_21400</name>
</gene>
<keyword evidence="5" id="KW-1185">Reference proteome</keyword>
<evidence type="ECO:0000259" key="3">
    <source>
        <dbReference type="Pfam" id="PF00535"/>
    </source>
</evidence>
<evidence type="ECO:0000313" key="5">
    <source>
        <dbReference type="Proteomes" id="UP000642748"/>
    </source>
</evidence>
<feature type="transmembrane region" description="Helical" evidence="2">
    <location>
        <begin position="240"/>
        <end position="270"/>
    </location>
</feature>
<evidence type="ECO:0000256" key="2">
    <source>
        <dbReference type="SAM" id="Phobius"/>
    </source>
</evidence>
<dbReference type="InterPro" id="IPR001173">
    <property type="entry name" value="Glyco_trans_2-like"/>
</dbReference>
<dbReference type="RefSeq" id="WP_203917640.1">
    <property type="nucleotide sequence ID" value="NZ_BONZ01000020.1"/>
</dbReference>
<protein>
    <recommendedName>
        <fullName evidence="3">Glycosyltransferase 2-like domain-containing protein</fullName>
    </recommendedName>
</protein>
<dbReference type="Proteomes" id="UP000642748">
    <property type="component" value="Unassembled WGS sequence"/>
</dbReference>
<dbReference type="SUPFAM" id="SSF53448">
    <property type="entry name" value="Nucleotide-diphospho-sugar transferases"/>
    <property type="match status" value="1"/>
</dbReference>
<sequence length="310" mass="33396">MFEGCTIAAVVPAYNEAKLIGTTITTMPDFVDIIVVVNDCSTDETSQRALEVGDSRVVLIEHTKNTGVGGAILDGHTKALELGSDVNVVMAGDAQMDPQYLPALLSPICTQGYEFTKANRFFSRSSYAAMPTVRMLGSVGLSFATKVASGYWNLFDPQNGYTAVHRSALSRLDLNLIARGYEFENDLLIWLNIANARARDVPIPARYGDEVSTMKISKVAPTIASLLLRGFWRRLMLKHVLASFSPIALLFFSGLALCAWGLAVGVWVLVETLGPPAASTGSVLLSVGPLLTGIHMLISAWTLDIQATPD</sequence>
<feature type="domain" description="Glycosyltransferase 2-like" evidence="3">
    <location>
        <begin position="10"/>
        <end position="171"/>
    </location>
</feature>
<keyword evidence="2" id="KW-0812">Transmembrane</keyword>
<dbReference type="PANTHER" id="PTHR48090:SF7">
    <property type="entry name" value="RFBJ PROTEIN"/>
    <property type="match status" value="1"/>
</dbReference>
<reference evidence="4" key="1">
    <citation type="submission" date="2021-01" db="EMBL/GenBank/DDBJ databases">
        <title>Whole genome shotgun sequence of Rugosimonospora africana NBRC 104875.</title>
        <authorList>
            <person name="Komaki H."/>
            <person name="Tamura T."/>
        </authorList>
    </citation>
    <scope>NUCLEOTIDE SEQUENCE</scope>
    <source>
        <strain evidence="4">NBRC 104875</strain>
    </source>
</reference>
<comment type="similarity">
    <text evidence="1">Belongs to the glycosyltransferase 2 family.</text>
</comment>